<dbReference type="InterPro" id="IPR009008">
    <property type="entry name" value="Val/Leu/Ile-tRNA-synth_edit"/>
</dbReference>
<dbReference type="InterPro" id="IPR001412">
    <property type="entry name" value="aa-tRNA-synth_I_CS"/>
</dbReference>
<dbReference type="CDD" id="cd07962">
    <property type="entry name" value="Anticodon_Ia_Val"/>
    <property type="match status" value="1"/>
</dbReference>
<keyword evidence="13" id="KW-1185">Reference proteome</keyword>
<evidence type="ECO:0000256" key="3">
    <source>
        <dbReference type="ARBA" id="ARBA00022741"/>
    </source>
</evidence>
<dbReference type="InterPro" id="IPR014729">
    <property type="entry name" value="Rossmann-like_a/b/a_fold"/>
</dbReference>
<feature type="binding site" evidence="8">
    <location>
        <position position="603"/>
    </location>
    <ligand>
        <name>ATP</name>
        <dbReference type="ChEBI" id="CHEBI:30616"/>
    </ligand>
</feature>
<comment type="caution">
    <text evidence="12">The sequence shown here is derived from an EMBL/GenBank/DDBJ whole genome shotgun (WGS) entry which is preliminary data.</text>
</comment>
<dbReference type="InterPro" id="IPR048044">
    <property type="entry name" value="Valyl-tRNA_ligase_actino"/>
</dbReference>
<keyword evidence="1 8" id="KW-0963">Cytoplasm</keyword>
<dbReference type="GO" id="GO:0005524">
    <property type="term" value="F:ATP binding"/>
    <property type="evidence" value="ECO:0007669"/>
    <property type="project" value="UniProtKB-UniRule"/>
</dbReference>
<comment type="subcellular location">
    <subcellularLocation>
        <location evidence="8">Cytoplasm</location>
    </subcellularLocation>
</comment>
<dbReference type="RefSeq" id="WP_163227914.1">
    <property type="nucleotide sequence ID" value="NZ_VYSG01000003.1"/>
</dbReference>
<dbReference type="EMBL" id="VYSG01000003">
    <property type="protein sequence ID" value="NEG70307.1"/>
    <property type="molecule type" value="Genomic_DNA"/>
</dbReference>
<dbReference type="InterPro" id="IPR013155">
    <property type="entry name" value="M/V/L/I-tRNA-synth_anticd-bd"/>
</dbReference>
<dbReference type="EC" id="6.1.1.9" evidence="8"/>
<evidence type="ECO:0000256" key="4">
    <source>
        <dbReference type="ARBA" id="ARBA00022840"/>
    </source>
</evidence>
<dbReference type="Gene3D" id="3.90.740.10">
    <property type="entry name" value="Valyl/Leucyl/Isoleucyl-tRNA synthetase, editing domain"/>
    <property type="match status" value="1"/>
</dbReference>
<dbReference type="InterPro" id="IPR033705">
    <property type="entry name" value="Anticodon_Ia_Val"/>
</dbReference>
<evidence type="ECO:0000313" key="13">
    <source>
        <dbReference type="Proteomes" id="UP000469292"/>
    </source>
</evidence>
<dbReference type="NCBIfam" id="NF000540">
    <property type="entry name" value="alt_ValS"/>
    <property type="match status" value="1"/>
</dbReference>
<proteinExistence type="inferred from homology"/>
<dbReference type="GO" id="GO:0004832">
    <property type="term" value="F:valine-tRNA ligase activity"/>
    <property type="evidence" value="ECO:0007669"/>
    <property type="project" value="UniProtKB-UniRule"/>
</dbReference>
<keyword evidence="3 8" id="KW-0547">Nucleotide-binding</keyword>
<name>A0A6I5N127_9BIFI</name>
<comment type="catalytic activity">
    <reaction evidence="7 8">
        <text>tRNA(Val) + L-valine + ATP = L-valyl-tRNA(Val) + AMP + diphosphate</text>
        <dbReference type="Rhea" id="RHEA:10704"/>
        <dbReference type="Rhea" id="RHEA-COMP:9672"/>
        <dbReference type="Rhea" id="RHEA-COMP:9708"/>
        <dbReference type="ChEBI" id="CHEBI:30616"/>
        <dbReference type="ChEBI" id="CHEBI:33019"/>
        <dbReference type="ChEBI" id="CHEBI:57762"/>
        <dbReference type="ChEBI" id="CHEBI:78442"/>
        <dbReference type="ChEBI" id="CHEBI:78537"/>
        <dbReference type="ChEBI" id="CHEBI:456215"/>
        <dbReference type="EC" id="6.1.1.9"/>
    </reaction>
</comment>
<dbReference type="SUPFAM" id="SSF50677">
    <property type="entry name" value="ValRS/IleRS/LeuRS editing domain"/>
    <property type="match status" value="1"/>
</dbReference>
<sequence>MTESQNITVTANLTPLPDKVGVDGLEAKWGETWEDDGTYKFRGSKERSDVYSIDTPPPTVSGSLHVGHVFSYTHTDIIARFKRMNGYDVFYPMGWDDNGLPTERRVQNYYGVRVDTSLKYDPDFVPPFEGTEGKKMSAKDQVPISRKNFIELCEKLTAQDEKQFEALWRKLGLSIDWSQTYHTIGEHPQRVAQKAFLRNLARGEAYQKEAPGLWDVTFQTAVAQAELESREYPGFYHKIAFHQEDGTPLYIETTRPELLAACVALIAHPDDERYQPYFGKTVTSPLFNVAVPVLAHPAAEMDKGAGIAMCCTFGDVTDVEWWRDLKLPTRSILQKNGRIVMDTPDWITDEEGRRVFGELAGKTTFSARKALVDELRASGDLDGEPVPTKRMTNFYEKGDKPLEIVTSRQWYLQNGGTNMELRDELLKRGQELDFHPDFMRVRYDNWVNGLNGDWLISRQRFFGVPFPLWYPLDANGEPDYDHPITPSEDILPIDPTSDVPEGYTEDQRDQPNGFTAEQDIMDTWATSSLTPQIVTRWAEPGQENEDIFNATFPMDLRPQGQDIIRTWLFSSVDRADLENHCLPWANATLSGWILDPDHKKMSKSKGNVVVPAEPIEKYGADAVRYWAACARLGLDATYDEGQMKIGRRLAIKLLNATKFALAIGREDENHHVGEAATANWDPADVTEPLDRAAMAKMALVIREATNYLENYEHSKALEVIESYFWQFCDDYIELVKNRAYGTADSTGNIPSEQAVKSARTALGLGLDAFARLLAPFLPYATEEVWSWMHAGEGSVHHAEWPKALPYANAAFRVSPDLLANAGQALAALRGIKSKAKVSMKTPILSVKLAVPDDVRESIKAAIGDIAEAGRVIGDFTFERAREVVNELRESRGEEPATEEELETIVVADSELGEPPAKKPKQPKN</sequence>
<dbReference type="GO" id="GO:0006438">
    <property type="term" value="P:valyl-tRNA aminoacylation"/>
    <property type="evidence" value="ECO:0007669"/>
    <property type="project" value="UniProtKB-UniRule"/>
</dbReference>
<dbReference type="GO" id="GO:0002161">
    <property type="term" value="F:aminoacyl-tRNA deacylase activity"/>
    <property type="evidence" value="ECO:0007669"/>
    <property type="project" value="InterPro"/>
</dbReference>
<evidence type="ECO:0000313" key="12">
    <source>
        <dbReference type="EMBL" id="NEG70307.1"/>
    </source>
</evidence>
<evidence type="ECO:0000259" key="10">
    <source>
        <dbReference type="Pfam" id="PF00133"/>
    </source>
</evidence>
<dbReference type="PRINTS" id="PR00986">
    <property type="entry name" value="TRNASYNTHVAL"/>
</dbReference>
<gene>
    <name evidence="8 12" type="primary">valS</name>
    <name evidence="12" type="ORF">F6S87_06820</name>
</gene>
<dbReference type="Gene3D" id="3.40.50.620">
    <property type="entry name" value="HUPs"/>
    <property type="match status" value="2"/>
</dbReference>
<dbReference type="SUPFAM" id="SSF52374">
    <property type="entry name" value="Nucleotidylyl transferase"/>
    <property type="match status" value="1"/>
</dbReference>
<dbReference type="Pfam" id="PF00133">
    <property type="entry name" value="tRNA-synt_1"/>
    <property type="match status" value="2"/>
</dbReference>
<evidence type="ECO:0000256" key="7">
    <source>
        <dbReference type="ARBA" id="ARBA00047552"/>
    </source>
</evidence>
<organism evidence="12 13">
    <name type="scientific">Bifidobacterium choloepi</name>
    <dbReference type="NCBI Taxonomy" id="2614131"/>
    <lineage>
        <taxon>Bacteria</taxon>
        <taxon>Bacillati</taxon>
        <taxon>Actinomycetota</taxon>
        <taxon>Actinomycetes</taxon>
        <taxon>Bifidobacteriales</taxon>
        <taxon>Bifidobacteriaceae</taxon>
        <taxon>Bifidobacterium</taxon>
    </lineage>
</organism>
<evidence type="ECO:0000256" key="2">
    <source>
        <dbReference type="ARBA" id="ARBA00022598"/>
    </source>
</evidence>
<dbReference type="Pfam" id="PF08264">
    <property type="entry name" value="Anticodon_1"/>
    <property type="match status" value="1"/>
</dbReference>
<dbReference type="Gene3D" id="1.10.730.10">
    <property type="entry name" value="Isoleucyl-tRNA Synthetase, Domain 1"/>
    <property type="match status" value="1"/>
</dbReference>
<feature type="domain" description="Methionyl/Valyl/Leucyl/Isoleucyl-tRNA synthetase anticodon-binding" evidence="11">
    <location>
        <begin position="690"/>
        <end position="846"/>
    </location>
</feature>
<keyword evidence="6 8" id="KW-0030">Aminoacyl-tRNA synthetase</keyword>
<feature type="domain" description="Aminoacyl-tRNA synthetase class Ia" evidence="10">
    <location>
        <begin position="29"/>
        <end position="114"/>
    </location>
</feature>
<dbReference type="SUPFAM" id="SSF47323">
    <property type="entry name" value="Anticodon-binding domain of a subclass of class I aminoacyl-tRNA synthetases"/>
    <property type="match status" value="1"/>
</dbReference>
<feature type="region of interest" description="Disordered" evidence="9">
    <location>
        <begin position="888"/>
        <end position="924"/>
    </location>
</feature>
<dbReference type="InterPro" id="IPR022874">
    <property type="entry name" value="Valine-tRNA_ligase_type_2"/>
</dbReference>
<dbReference type="Proteomes" id="UP000469292">
    <property type="component" value="Unassembled WGS sequence"/>
</dbReference>
<evidence type="ECO:0000256" key="9">
    <source>
        <dbReference type="SAM" id="MobiDB-lite"/>
    </source>
</evidence>
<feature type="domain" description="Aminoacyl-tRNA synthetase class Ia" evidence="10">
    <location>
        <begin position="138"/>
        <end position="635"/>
    </location>
</feature>
<reference evidence="12 13" key="1">
    <citation type="submission" date="2019-09" db="EMBL/GenBank/DDBJ databases">
        <title>Phylogenetic characterization of a novel taxon of the genus Bifidobacterium: Bifidobacterium choloepi sp. nov.</title>
        <authorList>
            <person name="Modesto M."/>
            <person name="Satti M."/>
        </authorList>
    </citation>
    <scope>NUCLEOTIDE SEQUENCE [LARGE SCALE GENOMIC DNA]</scope>
    <source>
        <strain evidence="12 13">BRDM6</strain>
    </source>
</reference>
<evidence type="ECO:0000259" key="11">
    <source>
        <dbReference type="Pfam" id="PF08264"/>
    </source>
</evidence>
<comment type="subunit">
    <text evidence="8">Monomer.</text>
</comment>
<keyword evidence="4 8" id="KW-0067">ATP-binding</keyword>
<dbReference type="PANTHER" id="PTHR11946:SF93">
    <property type="entry name" value="VALINE--TRNA LIGASE, CHLOROPLASTIC_MITOCHONDRIAL 2"/>
    <property type="match status" value="1"/>
</dbReference>
<dbReference type="HAMAP" id="MF_02005">
    <property type="entry name" value="Val_tRNA_synth_type2"/>
    <property type="match status" value="1"/>
</dbReference>
<comment type="similarity">
    <text evidence="8">Belongs to the class-I aminoacyl-tRNA synthetase family. ValS type 2 subfamily.</text>
</comment>
<accession>A0A6I5N127</accession>
<evidence type="ECO:0000256" key="5">
    <source>
        <dbReference type="ARBA" id="ARBA00022917"/>
    </source>
</evidence>
<dbReference type="PANTHER" id="PTHR11946">
    <property type="entry name" value="VALYL-TRNA SYNTHETASES"/>
    <property type="match status" value="1"/>
</dbReference>
<dbReference type="InterPro" id="IPR009080">
    <property type="entry name" value="tRNAsynth_Ia_anticodon-bd"/>
</dbReference>
<feature type="short sequence motif" description="'KMSKS' region" evidence="8">
    <location>
        <begin position="600"/>
        <end position="604"/>
    </location>
</feature>
<dbReference type="NCBIfam" id="NF009687">
    <property type="entry name" value="PRK13208.1"/>
    <property type="match status" value="1"/>
</dbReference>
<feature type="short sequence motif" description="'HIGH' region" evidence="8">
    <location>
        <begin position="58"/>
        <end position="68"/>
    </location>
</feature>
<dbReference type="AlphaFoldDB" id="A0A6I5N127"/>
<keyword evidence="2 8" id="KW-0436">Ligase</keyword>
<evidence type="ECO:0000256" key="6">
    <source>
        <dbReference type="ARBA" id="ARBA00023146"/>
    </source>
</evidence>
<dbReference type="GO" id="GO:0005829">
    <property type="term" value="C:cytosol"/>
    <property type="evidence" value="ECO:0007669"/>
    <property type="project" value="TreeGrafter"/>
</dbReference>
<comment type="domain">
    <text evidence="8">ValRS has two distinct active sites: one for aminoacylation and one for editing. The misactivated threonine is translocated from the active site to the editing site.</text>
</comment>
<evidence type="ECO:0000256" key="8">
    <source>
        <dbReference type="HAMAP-Rule" id="MF_02005"/>
    </source>
</evidence>
<dbReference type="InterPro" id="IPR002303">
    <property type="entry name" value="Valyl-tRNA_ligase"/>
</dbReference>
<protein>
    <recommendedName>
        <fullName evidence="8">Valine--tRNA ligase</fullName>
        <ecNumber evidence="8">6.1.1.9</ecNumber>
    </recommendedName>
    <alternativeName>
        <fullName evidence="8">Valyl-tRNA synthetase</fullName>
        <shortName evidence="8">ValRS</shortName>
    </alternativeName>
</protein>
<comment type="function">
    <text evidence="8">Catalyzes the attachment of valine to tRNA(Val). As ValRS can inadvertently accommodate and process structurally similar amino acids such as threonine, to avoid such errors, it has a 'posttransfer' editing activity that hydrolyzes mischarged Thr-tRNA(Val) in a tRNA-dependent manner.</text>
</comment>
<keyword evidence="5 8" id="KW-0648">Protein biosynthesis</keyword>
<dbReference type="PROSITE" id="PS00178">
    <property type="entry name" value="AA_TRNA_LIGASE_I"/>
    <property type="match status" value="1"/>
</dbReference>
<dbReference type="InterPro" id="IPR002300">
    <property type="entry name" value="aa-tRNA-synth_Ia"/>
</dbReference>
<evidence type="ECO:0000256" key="1">
    <source>
        <dbReference type="ARBA" id="ARBA00022490"/>
    </source>
</evidence>